<evidence type="ECO:0000259" key="5">
    <source>
        <dbReference type="PROSITE" id="PS50887"/>
    </source>
</evidence>
<dbReference type="AlphaFoldDB" id="Q21VK6"/>
<evidence type="ECO:0000259" key="3">
    <source>
        <dbReference type="PROSITE" id="PS50112"/>
    </source>
</evidence>
<dbReference type="InterPro" id="IPR035965">
    <property type="entry name" value="PAS-like_dom_sf"/>
</dbReference>
<dbReference type="SUPFAM" id="SSF55785">
    <property type="entry name" value="PYP-like sensor domain (PAS domain)"/>
    <property type="match status" value="1"/>
</dbReference>
<sequence>MNSILISPNIRHPYGLLLFVFLVAAGLAGNYFSFPVFLNIDFLFGSIFAMLALQYFGLGWGTLAAALIGSYTYVLWNHPYAIIILGAEALWVGVLMTRRRVGMVLADTLFWLLVGMPLVFFFYRLVMHVPLSSVTFLMTKQASNGMANALLARLIFTGLVLGFRSSQTSFREIIYNLLTAFVVFPGLIMLAIGSRADFAETDHRIRASLLQDSARLDHYVNTWVINRKSAVLKLAETAAVKTPQQMQAHLEQAQKLDSNFLRLGLMDAQATTTAYYPLLDELGHSTIGKNFADGPFIPDLKRTLQPMVSEAIMDRIGIARPMVAARAPVLLDGKYGGYVTGILSLTQIREQLDSSTVGHAVLYTLLDKKNQVIMSNRSDQTVMTPFKRGRGQLSQLDAGISQWVPSVAANTSISDRWQESVYVAQTAVGDLAEWTLILEQPVAPFQKTLYKNYSDKLTLLFVILLAALILAEVLSRQIMGTLDVLGALTRNLPFRVAASDNDIVWPETAIKETNDLIGNFREMSKLLKAQFDEIQEVNETLEQRVADQTAELKASELHLQTIIENEPDCIKIIDAQGRLLHMNPAGLAMIEADALAQVAGRPVLDLIAPEYRAAYWDLHQRVLAGARMQMQFEVIGLKGGRRWLETHAVPMLDHAETMQLAVTHDITERKQMEEQVRQLAFYDPLTLLPNRRLLTDRLGQAMAASKRSACYCALMILDLDNFKPLNDTHGHLLGDLLLIEVARRLTHCVREIDTVGRFGGDEFVVMLSELSTDQALSTAQAQAVAEKIRSSLSEPYLITVHHESRSDTLLTHYCTASIGVVIFMDNETPQDDILKWADAAMYRAKKVGRNTVRFYDSKA</sequence>
<dbReference type="Pfam" id="PF00990">
    <property type="entry name" value="GGDEF"/>
    <property type="match status" value="1"/>
</dbReference>
<dbReference type="InterPro" id="IPR013656">
    <property type="entry name" value="PAS_4"/>
</dbReference>
<dbReference type="STRING" id="338969.Rfer_2480"/>
<feature type="domain" description="PAC" evidence="4">
    <location>
        <begin position="628"/>
        <end position="678"/>
    </location>
</feature>
<dbReference type="InterPro" id="IPR000700">
    <property type="entry name" value="PAS-assoc_C"/>
</dbReference>
<feature type="transmembrane region" description="Helical" evidence="2">
    <location>
        <begin position="175"/>
        <end position="194"/>
    </location>
</feature>
<dbReference type="NCBIfam" id="TIGR00254">
    <property type="entry name" value="GGDEF"/>
    <property type="match status" value="1"/>
</dbReference>
<dbReference type="PROSITE" id="PS50112">
    <property type="entry name" value="PAS"/>
    <property type="match status" value="1"/>
</dbReference>
<dbReference type="SUPFAM" id="SSF55073">
    <property type="entry name" value="Nucleotide cyclase"/>
    <property type="match status" value="1"/>
</dbReference>
<accession>Q21VK6</accession>
<dbReference type="HOGENOM" id="CLU_003851_1_1_4"/>
<feature type="domain" description="PAS" evidence="3">
    <location>
        <begin position="555"/>
        <end position="626"/>
    </location>
</feature>
<dbReference type="NCBIfam" id="TIGR00229">
    <property type="entry name" value="sensory_box"/>
    <property type="match status" value="1"/>
</dbReference>
<dbReference type="CDD" id="cd01949">
    <property type="entry name" value="GGDEF"/>
    <property type="match status" value="1"/>
</dbReference>
<dbReference type="CDD" id="cd00130">
    <property type="entry name" value="PAS"/>
    <property type="match status" value="1"/>
</dbReference>
<dbReference type="InterPro" id="IPR029787">
    <property type="entry name" value="Nucleotide_cyclase"/>
</dbReference>
<dbReference type="PANTHER" id="PTHR44757">
    <property type="entry name" value="DIGUANYLATE CYCLASE DGCP"/>
    <property type="match status" value="1"/>
</dbReference>
<keyword evidence="2" id="KW-1133">Transmembrane helix</keyword>
<feature type="transmembrane region" description="Helical" evidence="2">
    <location>
        <begin position="12"/>
        <end position="32"/>
    </location>
</feature>
<reference evidence="7" key="1">
    <citation type="submission" date="2006-02" db="EMBL/GenBank/DDBJ databases">
        <title>Complete sequence of chromosome of Rhodoferax ferrireducens DSM 15236.</title>
        <authorList>
            <person name="Copeland A."/>
            <person name="Lucas S."/>
            <person name="Lapidus A."/>
            <person name="Barry K."/>
            <person name="Detter J.C."/>
            <person name="Glavina del Rio T."/>
            <person name="Hammon N."/>
            <person name="Israni S."/>
            <person name="Pitluck S."/>
            <person name="Brettin T."/>
            <person name="Bruce D."/>
            <person name="Han C."/>
            <person name="Tapia R."/>
            <person name="Gilna P."/>
            <person name="Kiss H."/>
            <person name="Schmutz J."/>
            <person name="Larimer F."/>
            <person name="Land M."/>
            <person name="Kyrpides N."/>
            <person name="Ivanova N."/>
            <person name="Richardson P."/>
        </authorList>
    </citation>
    <scope>NUCLEOTIDE SEQUENCE [LARGE SCALE GENOMIC DNA]</scope>
    <source>
        <strain evidence="7">ATCC BAA-621 / DSM 15236 / T118</strain>
    </source>
</reference>
<evidence type="ECO:0000313" key="6">
    <source>
        <dbReference type="EMBL" id="ABD70197.1"/>
    </source>
</evidence>
<dbReference type="Pfam" id="PF08448">
    <property type="entry name" value="PAS_4"/>
    <property type="match status" value="1"/>
</dbReference>
<dbReference type="eggNOG" id="COG2202">
    <property type="taxonomic scope" value="Bacteria"/>
</dbReference>
<evidence type="ECO:0000259" key="4">
    <source>
        <dbReference type="PROSITE" id="PS50113"/>
    </source>
</evidence>
<dbReference type="InterPro" id="IPR000160">
    <property type="entry name" value="GGDEF_dom"/>
</dbReference>
<evidence type="ECO:0000256" key="1">
    <source>
        <dbReference type="SAM" id="Coils"/>
    </source>
</evidence>
<name>Q21VK6_ALBFT</name>
<dbReference type="Gene3D" id="3.30.450.20">
    <property type="entry name" value="PAS domain"/>
    <property type="match status" value="1"/>
</dbReference>
<dbReference type="SMART" id="SM00267">
    <property type="entry name" value="GGDEF"/>
    <property type="match status" value="1"/>
</dbReference>
<dbReference type="InterPro" id="IPR052155">
    <property type="entry name" value="Biofilm_reg_signaling"/>
</dbReference>
<feature type="transmembrane region" description="Helical" evidence="2">
    <location>
        <begin position="80"/>
        <end position="97"/>
    </location>
</feature>
<dbReference type="EMBL" id="CP000267">
    <property type="protein sequence ID" value="ABD70197.1"/>
    <property type="molecule type" value="Genomic_DNA"/>
</dbReference>
<dbReference type="PROSITE" id="PS50113">
    <property type="entry name" value="PAC"/>
    <property type="match status" value="1"/>
</dbReference>
<dbReference type="GO" id="GO:0003824">
    <property type="term" value="F:catalytic activity"/>
    <property type="evidence" value="ECO:0007669"/>
    <property type="project" value="UniProtKB-ARBA"/>
</dbReference>
<dbReference type="SMART" id="SM00091">
    <property type="entry name" value="PAS"/>
    <property type="match status" value="1"/>
</dbReference>
<protein>
    <submittedName>
        <fullName evidence="6">Diguanylate cyclase with PAS/PAC sensor</fullName>
    </submittedName>
</protein>
<keyword evidence="2" id="KW-0472">Membrane</keyword>
<dbReference type="PANTHER" id="PTHR44757:SF2">
    <property type="entry name" value="BIOFILM ARCHITECTURE MAINTENANCE PROTEIN MBAA"/>
    <property type="match status" value="1"/>
</dbReference>
<dbReference type="Gene3D" id="3.30.70.270">
    <property type="match status" value="1"/>
</dbReference>
<proteinExistence type="predicted"/>
<dbReference type="PROSITE" id="PS50887">
    <property type="entry name" value="GGDEF"/>
    <property type="match status" value="1"/>
</dbReference>
<dbReference type="eggNOG" id="COG2199">
    <property type="taxonomic scope" value="Bacteria"/>
</dbReference>
<dbReference type="RefSeq" id="WP_011464765.1">
    <property type="nucleotide sequence ID" value="NC_007908.1"/>
</dbReference>
<dbReference type="KEGG" id="rfr:Rfer_2480"/>
<keyword evidence="1" id="KW-0175">Coiled coil</keyword>
<evidence type="ECO:0000256" key="2">
    <source>
        <dbReference type="SAM" id="Phobius"/>
    </source>
</evidence>
<dbReference type="FunFam" id="3.30.70.270:FF:000001">
    <property type="entry name" value="Diguanylate cyclase domain protein"/>
    <property type="match status" value="1"/>
</dbReference>
<evidence type="ECO:0000313" key="7">
    <source>
        <dbReference type="Proteomes" id="UP000008332"/>
    </source>
</evidence>
<feature type="transmembrane region" description="Helical" evidence="2">
    <location>
        <begin position="146"/>
        <end position="163"/>
    </location>
</feature>
<gene>
    <name evidence="6" type="ordered locus">Rfer_2480</name>
</gene>
<dbReference type="InterPro" id="IPR043128">
    <property type="entry name" value="Rev_trsase/Diguanyl_cyclase"/>
</dbReference>
<dbReference type="OrthoDB" id="9770795at2"/>
<dbReference type="InterPro" id="IPR000014">
    <property type="entry name" value="PAS"/>
</dbReference>
<feature type="transmembrane region" description="Helical" evidence="2">
    <location>
        <begin position="109"/>
        <end position="126"/>
    </location>
</feature>
<keyword evidence="2" id="KW-0812">Transmembrane</keyword>
<feature type="coiled-coil region" evidence="1">
    <location>
        <begin position="524"/>
        <end position="558"/>
    </location>
</feature>
<keyword evidence="7" id="KW-1185">Reference proteome</keyword>
<feature type="transmembrane region" description="Helical" evidence="2">
    <location>
        <begin position="44"/>
        <end position="68"/>
    </location>
</feature>
<feature type="domain" description="GGDEF" evidence="5">
    <location>
        <begin position="710"/>
        <end position="857"/>
    </location>
</feature>
<dbReference type="Proteomes" id="UP000008332">
    <property type="component" value="Chromosome"/>
</dbReference>
<organism evidence="6 7">
    <name type="scientific">Albidiferax ferrireducens (strain ATCC BAA-621 / DSM 15236 / T118)</name>
    <name type="common">Rhodoferax ferrireducens</name>
    <dbReference type="NCBI Taxonomy" id="338969"/>
    <lineage>
        <taxon>Bacteria</taxon>
        <taxon>Pseudomonadati</taxon>
        <taxon>Pseudomonadota</taxon>
        <taxon>Betaproteobacteria</taxon>
        <taxon>Burkholderiales</taxon>
        <taxon>Comamonadaceae</taxon>
        <taxon>Rhodoferax</taxon>
    </lineage>
</organism>